<evidence type="ECO:0000313" key="1">
    <source>
        <dbReference type="EMBL" id="TNV77968.1"/>
    </source>
</evidence>
<accession>A0A8J8NN79</accession>
<dbReference type="Proteomes" id="UP000785679">
    <property type="component" value="Unassembled WGS sequence"/>
</dbReference>
<proteinExistence type="predicted"/>
<gene>
    <name evidence="1" type="ORF">FGO68_gene8107</name>
</gene>
<organism evidence="1 2">
    <name type="scientific">Halteria grandinella</name>
    <dbReference type="NCBI Taxonomy" id="5974"/>
    <lineage>
        <taxon>Eukaryota</taxon>
        <taxon>Sar</taxon>
        <taxon>Alveolata</taxon>
        <taxon>Ciliophora</taxon>
        <taxon>Intramacronucleata</taxon>
        <taxon>Spirotrichea</taxon>
        <taxon>Stichotrichia</taxon>
        <taxon>Sporadotrichida</taxon>
        <taxon>Halteriidae</taxon>
        <taxon>Halteria</taxon>
    </lineage>
</organism>
<sequence length="372" mass="41759">MFTTNSQTSSLPTKDHHHQPLLTDTYLNQSTTPSHSTCHDNFPASSTALHAKEDHTMIDTTLHANHHAHRGGASPFTLHTAPRVSGDFRQFDQFIGIEGHPWEQPLGRLEPGQVIMPNFELGLTIEPGMSVRDNIVKLLQQWPGHPALLDSPHLDDLLPTLYLVVIHDYCYINLSHFELNSNSIDIDAFKDDYEALLMIQRTAPTLSELPAGDPALSTDGWGDDLLQEESDGEYVTVPTPSLYAKESTRCAAMSKEQMQDVLTAQHDFVKSLTSPDVVFPDMPTFQSRVVDKLNSLSGSFYVNPFKSSHTYITLKCKGCKYADYVWFDFKLDKATGEPTAIRYKGYPHGHSQHLKVESHQKCIKEGKKKKTK</sequence>
<comment type="caution">
    <text evidence="1">The sequence shown here is derived from an EMBL/GenBank/DDBJ whole genome shotgun (WGS) entry which is preliminary data.</text>
</comment>
<name>A0A8J8NN79_HALGN</name>
<protein>
    <submittedName>
        <fullName evidence="1">Uncharacterized protein</fullName>
    </submittedName>
</protein>
<keyword evidence="2" id="KW-1185">Reference proteome</keyword>
<reference evidence="1" key="1">
    <citation type="submission" date="2019-06" db="EMBL/GenBank/DDBJ databases">
        <authorList>
            <person name="Zheng W."/>
        </authorList>
    </citation>
    <scope>NUCLEOTIDE SEQUENCE</scope>
    <source>
        <strain evidence="1">QDHG01</strain>
    </source>
</reference>
<dbReference type="AlphaFoldDB" id="A0A8J8NN79"/>
<dbReference type="EMBL" id="RRYP01011088">
    <property type="protein sequence ID" value="TNV77968.1"/>
    <property type="molecule type" value="Genomic_DNA"/>
</dbReference>
<evidence type="ECO:0000313" key="2">
    <source>
        <dbReference type="Proteomes" id="UP000785679"/>
    </source>
</evidence>